<dbReference type="PANTHER" id="PTHR43553:SF27">
    <property type="entry name" value="ENERGY-COUPLING FACTOR TRANSPORTER ATP-BINDING PROTEIN ECFA2"/>
    <property type="match status" value="1"/>
</dbReference>
<comment type="subcellular location">
    <subcellularLocation>
        <location evidence="1">Cell membrane</location>
        <topology evidence="1">Peripheral membrane protein</topology>
    </subcellularLocation>
</comment>
<dbReference type="RefSeq" id="WP_094496423.1">
    <property type="nucleotide sequence ID" value="NZ_NGNV01000022.1"/>
</dbReference>
<evidence type="ECO:0000256" key="5">
    <source>
        <dbReference type="ARBA" id="ARBA00022741"/>
    </source>
</evidence>
<reference evidence="12 13" key="3">
    <citation type="submission" date="2017-09" db="EMBL/GenBank/DDBJ databases">
        <title>Tripartite evolution among Lactobacillus johnsonii, Lactobacillus taiwanensis, Lactobacillus reuteri and their rodent host.</title>
        <authorList>
            <person name="Wang T."/>
            <person name="Knowles S."/>
            <person name="Cheng C."/>
        </authorList>
    </citation>
    <scope>NUCLEOTIDE SEQUENCE [LARGE SCALE GENOMIC DNA]</scope>
    <source>
        <strain evidence="11 12">609q</strain>
        <strain evidence="10 13">609u</strain>
    </source>
</reference>
<reference evidence="10" key="2">
    <citation type="submission" date="2017-05" db="EMBL/GenBank/DDBJ databases">
        <authorList>
            <person name="Lin X.B."/>
            <person name="Stothard P."/>
            <person name="Tasseva G."/>
            <person name="Walter J."/>
        </authorList>
    </citation>
    <scope>NUCLEOTIDE SEQUENCE</scope>
    <source>
        <strain evidence="10">609u</strain>
    </source>
</reference>
<dbReference type="InterPro" id="IPR050095">
    <property type="entry name" value="ECF_ABC_transporter_ATP-bd"/>
</dbReference>
<keyword evidence="3" id="KW-0813">Transport</keyword>
<dbReference type="Proteomes" id="UP000216316">
    <property type="component" value="Unassembled WGS sequence"/>
</dbReference>
<evidence type="ECO:0000313" key="13">
    <source>
        <dbReference type="Proteomes" id="UP000216316"/>
    </source>
</evidence>
<keyword evidence="13" id="KW-1185">Reference proteome</keyword>
<feature type="domain" description="ABC transporter" evidence="9">
    <location>
        <begin position="6"/>
        <end position="240"/>
    </location>
</feature>
<protein>
    <submittedName>
        <fullName evidence="11">Energy-coupling factor ABC transporter ATP-binding protein</fullName>
    </submittedName>
</protein>
<evidence type="ECO:0000313" key="10">
    <source>
        <dbReference type="EMBL" id="OYR88041.1"/>
    </source>
</evidence>
<dbReference type="PROSITE" id="PS00211">
    <property type="entry name" value="ABC_TRANSPORTER_1"/>
    <property type="match status" value="2"/>
</dbReference>
<dbReference type="InterPro" id="IPR027417">
    <property type="entry name" value="P-loop_NTPase"/>
</dbReference>
<dbReference type="InterPro" id="IPR015856">
    <property type="entry name" value="ABC_transpr_CbiO/EcfA_su"/>
</dbReference>
<accession>A0A256LDJ5</accession>
<evidence type="ECO:0000256" key="4">
    <source>
        <dbReference type="ARBA" id="ARBA00022475"/>
    </source>
</evidence>
<reference evidence="11 12" key="1">
    <citation type="submission" date="2017-04" db="EMBL/GenBank/DDBJ databases">
        <authorList>
            <person name="Afonso C.L."/>
            <person name="Miller P.J."/>
            <person name="Scott M.A."/>
            <person name="Spackman E."/>
            <person name="Goraichik I."/>
            <person name="Dimitrov K.M."/>
            <person name="Suarez D.L."/>
            <person name="Swayne D.E."/>
        </authorList>
    </citation>
    <scope>NUCLEOTIDE SEQUENCE [LARGE SCALE GENOMIC DNA]</scope>
    <source>
        <strain evidence="11 12">609q</strain>
    </source>
</reference>
<keyword evidence="8" id="KW-0472">Membrane</keyword>
<dbReference type="Pfam" id="PF00005">
    <property type="entry name" value="ABC_tran"/>
    <property type="match status" value="2"/>
</dbReference>
<comment type="caution">
    <text evidence="11">The sequence shown here is derived from an EMBL/GenBank/DDBJ whole genome shotgun (WGS) entry which is preliminary data.</text>
</comment>
<evidence type="ECO:0000313" key="11">
    <source>
        <dbReference type="EMBL" id="OYR91514.1"/>
    </source>
</evidence>
<organism evidence="11 12">
    <name type="scientific">Lactobacillus taiwanensis</name>
    <dbReference type="NCBI Taxonomy" id="508451"/>
    <lineage>
        <taxon>Bacteria</taxon>
        <taxon>Bacillati</taxon>
        <taxon>Bacillota</taxon>
        <taxon>Bacilli</taxon>
        <taxon>Lactobacillales</taxon>
        <taxon>Lactobacillaceae</taxon>
        <taxon>Lactobacillus</taxon>
    </lineage>
</organism>
<keyword evidence="5" id="KW-0547">Nucleotide-binding</keyword>
<dbReference type="GO" id="GO:0016887">
    <property type="term" value="F:ATP hydrolysis activity"/>
    <property type="evidence" value="ECO:0007669"/>
    <property type="project" value="InterPro"/>
</dbReference>
<name>A0A256LDJ5_9LACO</name>
<sequence length="451" mass="51469">MLSKQIKINHLSFQYQNHKIFNDLNLTVNQGEFILLTGNSGSGKSTLLKIIAELEPKFSGRIIAGSLTQPFSNWGMIFQDPNRQFTMATPREELIFTLENKLVDRSTALKRIDYASKKTHIQDLLDRPLTELSGGEKQRVALSILIAMESDLLLLDEPFANCDSNNRKFLLDSLSSLHQEGKTILISDHDFSGYKELNPIVIEIKDQNFIVTSLPSTLPKIETHFSLPDKKQQNNLSYTFNSFSLSFPNKGLITSTNLELYSGAATLLTGENGSGKTSLFKALTKVIPYHGHLFFREKDVKKWRKRPYLAKVGQIFQNPDDQFLNVTVEEELNFSLKYNQNPLLNRSKLTSLLSKLKLDNLDKQVIYSLSGGQKRKLQILVMLMAYPEVLLLDEPFSGLDQKSVSDVIFLLKNYFLNTEHTLIVISHQLNQIDKLCDYHLILKDQKLFYTK</sequence>
<evidence type="ECO:0000256" key="3">
    <source>
        <dbReference type="ARBA" id="ARBA00022448"/>
    </source>
</evidence>
<dbReference type="GO" id="GO:0005524">
    <property type="term" value="F:ATP binding"/>
    <property type="evidence" value="ECO:0007669"/>
    <property type="project" value="UniProtKB-KW"/>
</dbReference>
<keyword evidence="4" id="KW-1003">Cell membrane</keyword>
<evidence type="ECO:0000259" key="9">
    <source>
        <dbReference type="PROSITE" id="PS50893"/>
    </source>
</evidence>
<dbReference type="AlphaFoldDB" id="A0A256LDJ5"/>
<dbReference type="CDD" id="cd03225">
    <property type="entry name" value="ABC_cobalt_CbiO_domain1"/>
    <property type="match status" value="2"/>
</dbReference>
<dbReference type="PANTHER" id="PTHR43553">
    <property type="entry name" value="HEAVY METAL TRANSPORTER"/>
    <property type="match status" value="1"/>
</dbReference>
<evidence type="ECO:0000256" key="1">
    <source>
        <dbReference type="ARBA" id="ARBA00004202"/>
    </source>
</evidence>
<dbReference type="EMBL" id="NGNV01000022">
    <property type="protein sequence ID" value="OYR88041.1"/>
    <property type="molecule type" value="Genomic_DNA"/>
</dbReference>
<dbReference type="EMBL" id="NGNX01000022">
    <property type="protein sequence ID" value="OYR91514.1"/>
    <property type="molecule type" value="Genomic_DNA"/>
</dbReference>
<dbReference type="InterPro" id="IPR017871">
    <property type="entry name" value="ABC_transporter-like_CS"/>
</dbReference>
<dbReference type="SUPFAM" id="SSF52540">
    <property type="entry name" value="P-loop containing nucleoside triphosphate hydrolases"/>
    <property type="match status" value="2"/>
</dbReference>
<dbReference type="GO" id="GO:0042626">
    <property type="term" value="F:ATPase-coupled transmembrane transporter activity"/>
    <property type="evidence" value="ECO:0007669"/>
    <property type="project" value="TreeGrafter"/>
</dbReference>
<dbReference type="InterPro" id="IPR003439">
    <property type="entry name" value="ABC_transporter-like_ATP-bd"/>
</dbReference>
<dbReference type="InterPro" id="IPR003593">
    <property type="entry name" value="AAA+_ATPase"/>
</dbReference>
<evidence type="ECO:0000256" key="2">
    <source>
        <dbReference type="ARBA" id="ARBA00005417"/>
    </source>
</evidence>
<dbReference type="PROSITE" id="PS50893">
    <property type="entry name" value="ABC_TRANSPORTER_2"/>
    <property type="match status" value="2"/>
</dbReference>
<evidence type="ECO:0000313" key="12">
    <source>
        <dbReference type="Proteomes" id="UP000215828"/>
    </source>
</evidence>
<feature type="domain" description="ABC transporter" evidence="9">
    <location>
        <begin position="231"/>
        <end position="449"/>
    </location>
</feature>
<keyword evidence="7" id="KW-1278">Translocase</keyword>
<dbReference type="Gene3D" id="3.40.50.300">
    <property type="entry name" value="P-loop containing nucleotide triphosphate hydrolases"/>
    <property type="match status" value="2"/>
</dbReference>
<evidence type="ECO:0000256" key="6">
    <source>
        <dbReference type="ARBA" id="ARBA00022840"/>
    </source>
</evidence>
<evidence type="ECO:0000256" key="7">
    <source>
        <dbReference type="ARBA" id="ARBA00022967"/>
    </source>
</evidence>
<gene>
    <name evidence="10" type="ORF">CBF53_05905</name>
    <name evidence="11" type="ORF">CBF70_06595</name>
</gene>
<keyword evidence="6 11" id="KW-0067">ATP-binding</keyword>
<comment type="similarity">
    <text evidence="2">Belongs to the ABC transporter superfamily.</text>
</comment>
<proteinExistence type="inferred from homology"/>
<dbReference type="GO" id="GO:0043190">
    <property type="term" value="C:ATP-binding cassette (ABC) transporter complex"/>
    <property type="evidence" value="ECO:0007669"/>
    <property type="project" value="TreeGrafter"/>
</dbReference>
<dbReference type="SMART" id="SM00382">
    <property type="entry name" value="AAA"/>
    <property type="match status" value="2"/>
</dbReference>
<dbReference type="Proteomes" id="UP000215828">
    <property type="component" value="Unassembled WGS sequence"/>
</dbReference>
<evidence type="ECO:0000256" key="8">
    <source>
        <dbReference type="ARBA" id="ARBA00023136"/>
    </source>
</evidence>